<organism evidence="1 2">
    <name type="scientific">Funneliformis geosporum</name>
    <dbReference type="NCBI Taxonomy" id="1117311"/>
    <lineage>
        <taxon>Eukaryota</taxon>
        <taxon>Fungi</taxon>
        <taxon>Fungi incertae sedis</taxon>
        <taxon>Mucoromycota</taxon>
        <taxon>Glomeromycotina</taxon>
        <taxon>Glomeromycetes</taxon>
        <taxon>Glomerales</taxon>
        <taxon>Glomeraceae</taxon>
        <taxon>Funneliformis</taxon>
    </lineage>
</organism>
<feature type="non-terminal residue" evidence="1">
    <location>
        <position position="1"/>
    </location>
</feature>
<reference evidence="1" key="1">
    <citation type="submission" date="2022-08" db="EMBL/GenBank/DDBJ databases">
        <authorList>
            <person name="Kallberg Y."/>
            <person name="Tangrot J."/>
            <person name="Rosling A."/>
        </authorList>
    </citation>
    <scope>NUCLEOTIDE SEQUENCE</scope>
    <source>
        <strain evidence="1">Wild A</strain>
    </source>
</reference>
<evidence type="ECO:0000313" key="1">
    <source>
        <dbReference type="EMBL" id="CAI2190063.1"/>
    </source>
</evidence>
<dbReference type="EMBL" id="CAMKVN010006228">
    <property type="protein sequence ID" value="CAI2190063.1"/>
    <property type="molecule type" value="Genomic_DNA"/>
</dbReference>
<proteinExistence type="predicted"/>
<protein>
    <submittedName>
        <fullName evidence="1">19893_t:CDS:1</fullName>
    </submittedName>
</protein>
<dbReference type="OrthoDB" id="2414554at2759"/>
<evidence type="ECO:0000313" key="2">
    <source>
        <dbReference type="Proteomes" id="UP001153678"/>
    </source>
</evidence>
<gene>
    <name evidence="1" type="ORF">FWILDA_LOCUS14389</name>
</gene>
<keyword evidence="2" id="KW-1185">Reference proteome</keyword>
<accession>A0A9W4WW27</accession>
<sequence length="63" mass="7670">NFPRAIRIWIVGKEILTHEGILYHSSHKWKKLNDVFICENSQSISEEFLWEKNVDIRQWIEDE</sequence>
<comment type="caution">
    <text evidence="1">The sequence shown here is derived from an EMBL/GenBank/DDBJ whole genome shotgun (WGS) entry which is preliminary data.</text>
</comment>
<dbReference type="AlphaFoldDB" id="A0A9W4WW27"/>
<dbReference type="Proteomes" id="UP001153678">
    <property type="component" value="Unassembled WGS sequence"/>
</dbReference>
<name>A0A9W4WW27_9GLOM</name>